<dbReference type="Gene3D" id="1.50.10.10">
    <property type="match status" value="1"/>
</dbReference>
<evidence type="ECO:0000313" key="11">
    <source>
        <dbReference type="Proteomes" id="UP000481109"/>
    </source>
</evidence>
<dbReference type="SUPFAM" id="SSF48208">
    <property type="entry name" value="Six-hairpin glycosidases"/>
    <property type="match status" value="1"/>
</dbReference>
<dbReference type="Pfam" id="PF00041">
    <property type="entry name" value="fn3"/>
    <property type="match status" value="1"/>
</dbReference>
<organism evidence="10 11">
    <name type="scientific">Streptomyces mesophilus</name>
    <dbReference type="NCBI Taxonomy" id="1775132"/>
    <lineage>
        <taxon>Bacteria</taxon>
        <taxon>Bacillati</taxon>
        <taxon>Actinomycetota</taxon>
        <taxon>Actinomycetes</taxon>
        <taxon>Kitasatosporales</taxon>
        <taxon>Streptomycetaceae</taxon>
        <taxon>Streptomyces</taxon>
    </lineage>
</organism>
<evidence type="ECO:0000256" key="3">
    <source>
        <dbReference type="ARBA" id="ARBA00023001"/>
    </source>
</evidence>
<dbReference type="SMART" id="SM00060">
    <property type="entry name" value="FN3"/>
    <property type="match status" value="1"/>
</dbReference>
<dbReference type="InterPro" id="IPR000556">
    <property type="entry name" value="Glyco_hydro_48F"/>
</dbReference>
<dbReference type="EMBL" id="JAAKZW010000032">
    <property type="protein sequence ID" value="NGO76323.1"/>
    <property type="molecule type" value="Genomic_DNA"/>
</dbReference>
<feature type="domain" description="Fibronectin type-III" evidence="8">
    <location>
        <begin position="704"/>
        <end position="789"/>
    </location>
</feature>
<keyword evidence="2" id="KW-0378">Hydrolase</keyword>
<feature type="active site" description="Proton donor" evidence="7">
    <location>
        <position position="106"/>
    </location>
</feature>
<dbReference type="InterPro" id="IPR023309">
    <property type="entry name" value="Endo-1-4-beta-glucanase_dom2"/>
</dbReference>
<dbReference type="Gene3D" id="2.60.40.710">
    <property type="entry name" value="Endoglucanase-like"/>
    <property type="match status" value="1"/>
</dbReference>
<dbReference type="InterPro" id="IPR036116">
    <property type="entry name" value="FN3_sf"/>
</dbReference>
<name>A0A6G4XGG2_9ACTN</name>
<dbReference type="InterPro" id="IPR036966">
    <property type="entry name" value="CBM3_sf"/>
</dbReference>
<dbReference type="GO" id="GO:0030245">
    <property type="term" value="P:cellulose catabolic process"/>
    <property type="evidence" value="ECO:0007669"/>
    <property type="project" value="UniProtKB-KW"/>
</dbReference>
<evidence type="ECO:0000256" key="1">
    <source>
        <dbReference type="ARBA" id="ARBA00022729"/>
    </source>
</evidence>
<dbReference type="Gene3D" id="2.170.160.10">
    <property type="entry name" value="Endo-1,4-beta-glucanase f. Domain 2"/>
    <property type="match status" value="1"/>
</dbReference>
<dbReference type="SUPFAM" id="SSF49384">
    <property type="entry name" value="Carbohydrate-binding domain"/>
    <property type="match status" value="1"/>
</dbReference>
<dbReference type="InterPro" id="IPR006311">
    <property type="entry name" value="TAT_signal"/>
</dbReference>
<dbReference type="SUPFAM" id="SSF49265">
    <property type="entry name" value="Fibronectin type III"/>
    <property type="match status" value="1"/>
</dbReference>
<dbReference type="PROSITE" id="PS51172">
    <property type="entry name" value="CBM3"/>
    <property type="match status" value="1"/>
</dbReference>
<dbReference type="PRINTS" id="PR00844">
    <property type="entry name" value="GLHYDRLASE48"/>
</dbReference>
<dbReference type="InterPro" id="IPR001956">
    <property type="entry name" value="CBM3"/>
</dbReference>
<evidence type="ECO:0000256" key="6">
    <source>
        <dbReference type="ARBA" id="ARBA00023326"/>
    </source>
</evidence>
<dbReference type="PROSITE" id="PS51318">
    <property type="entry name" value="TAT"/>
    <property type="match status" value="1"/>
</dbReference>
<accession>A0A6G4XGG2</accession>
<dbReference type="InterPro" id="IPR012341">
    <property type="entry name" value="6hp_glycosidase-like_sf"/>
</dbReference>
<evidence type="ECO:0000313" key="10">
    <source>
        <dbReference type="EMBL" id="NGO76323.1"/>
    </source>
</evidence>
<dbReference type="Pfam" id="PF00942">
    <property type="entry name" value="CBM_3"/>
    <property type="match status" value="1"/>
</dbReference>
<dbReference type="InterPro" id="IPR008965">
    <property type="entry name" value="CBM2/CBM3_carb-bd_dom_sf"/>
</dbReference>
<comment type="caution">
    <text evidence="10">The sequence shown here is derived from an EMBL/GenBank/DDBJ whole genome shotgun (WGS) entry which is preliminary data.</text>
</comment>
<sequence length="943" mass="99953">MQHEVPERSPKPELLSRRSFATVAGGALVALGVGQGLARSAEAQAPPGPQAAAAAADGPYTQAFLTQYEKIKNPANGYFSPDGIPFHSVETLIVEAPDHGHQTTSEAFSFWIWLEAAYGRVTGDWAPFNKSWEVAEASIIPPHIDQPTNDSYSPAKPATYAPEHPQVTSYPSELNPAVPVGSDPLAAELASSYGTMDVYGMHWLMDLDNVYGFGNKPGTGDELGPGKMASFINSYQRGAQESVWETVPQPSTDLFKYGGPNGYLDLFVKDASYAKQWKYTNAPDADARAVQAAYWALTWARAQGKESQVAASVARAAKMGDYLRYSMFDKYFKKIGNCTSPTGCQAASGRDAQHYLLSWYYAWGGSTGTGGGWAWRIGDGIAHQGYQNPLAAWVLSTVPALVPKSPTAKGDWQKSLTRQLEFLRWLQSAEGGLAGGCSNSWDGQYGTPPAGTPTFYGMAYDWQPVYHDPPSNNWFGFQVWCMERVAQCYYVSGNASAKTVLDKWVAWAAEHTTVGADGSYRFPSTLGWTGAPDTWNAASPGANAGLHVSVVDYGNDVGVGAALAMTLIYYAAKSGDADAAGLAKALLDAMAGHADAQGIAVPETRRDYDRFDDPVHFPAGWTGTSPQGVKLGAGTTFIGMRPWLKQEPGWSKVQAYLDGGAPPVFTYHRFWAQAALALSFASYAELLADEGGPGGGDDTTAPTIPAGLTVTATTSTSVTLSWTASTDDTGVAAYDVYRDGTPVAGPTATSYTDSGLSAATAYRYRVAARDAAGNASALSTEVTGTTKAGTGTGGAKVQYKNNDTGATDNAIRMSLKVGNTGGGALSLSTLTVRYYFTGDGGPSSYTTWCDWAMLGGANITHRVVAMSSPKAGADRYLEVGFTAGAGSMAAGGDSGEIQLRVHKSDWSNFNEADDYSRGTNSSFTDASKITAYVGGELVWGMEP</sequence>
<keyword evidence="3" id="KW-0136">Cellulose degradation</keyword>
<dbReference type="GO" id="GO:0008810">
    <property type="term" value="F:cellulase activity"/>
    <property type="evidence" value="ECO:0007669"/>
    <property type="project" value="InterPro"/>
</dbReference>
<protein>
    <submittedName>
        <fullName evidence="10">Exoglucanase</fullName>
    </submittedName>
</protein>
<dbReference type="Gene3D" id="2.60.40.10">
    <property type="entry name" value="Immunoglobulins"/>
    <property type="match status" value="1"/>
</dbReference>
<dbReference type="GO" id="GO:0030248">
    <property type="term" value="F:cellulose binding"/>
    <property type="evidence" value="ECO:0007669"/>
    <property type="project" value="InterPro"/>
</dbReference>
<proteinExistence type="predicted"/>
<keyword evidence="5" id="KW-0326">Glycosidase</keyword>
<evidence type="ECO:0000259" key="9">
    <source>
        <dbReference type="PROSITE" id="PS51172"/>
    </source>
</evidence>
<dbReference type="InterPro" id="IPR008928">
    <property type="entry name" value="6-hairpin_glycosidase_sf"/>
</dbReference>
<reference evidence="10 11" key="1">
    <citation type="submission" date="2020-02" db="EMBL/GenBank/DDBJ databases">
        <title>Whole-genome analyses of novel actinobacteria.</title>
        <authorList>
            <person name="Sahin N."/>
            <person name="Tokatli A."/>
        </authorList>
    </citation>
    <scope>NUCLEOTIDE SEQUENCE [LARGE SCALE GENOMIC DNA]</scope>
    <source>
        <strain evidence="10 11">YC504</strain>
    </source>
</reference>
<dbReference type="Pfam" id="PF02011">
    <property type="entry name" value="Glyco_hydro_48"/>
    <property type="match status" value="1"/>
</dbReference>
<keyword evidence="1" id="KW-0732">Signal</keyword>
<keyword evidence="4" id="KW-0119">Carbohydrate metabolism</keyword>
<dbReference type="PROSITE" id="PS50853">
    <property type="entry name" value="FN3"/>
    <property type="match status" value="1"/>
</dbReference>
<feature type="domain" description="CBM3" evidence="9">
    <location>
        <begin position="791"/>
        <end position="943"/>
    </location>
</feature>
<dbReference type="RefSeq" id="WP_165331822.1">
    <property type="nucleotide sequence ID" value="NZ_JAAKZW010000032.1"/>
</dbReference>
<keyword evidence="11" id="KW-1185">Reference proteome</keyword>
<evidence type="ECO:0000256" key="7">
    <source>
        <dbReference type="PIRSR" id="PIRSR600556-1"/>
    </source>
</evidence>
<evidence type="ECO:0000259" key="8">
    <source>
        <dbReference type="PROSITE" id="PS50853"/>
    </source>
</evidence>
<dbReference type="InterPro" id="IPR003961">
    <property type="entry name" value="FN3_dom"/>
</dbReference>
<evidence type="ECO:0000256" key="2">
    <source>
        <dbReference type="ARBA" id="ARBA00022801"/>
    </source>
</evidence>
<evidence type="ECO:0000256" key="5">
    <source>
        <dbReference type="ARBA" id="ARBA00023295"/>
    </source>
</evidence>
<dbReference type="Gene3D" id="4.10.870.10">
    <property type="entry name" value="Endo-1,4-beta-glucanase f. Domain 3"/>
    <property type="match status" value="1"/>
</dbReference>
<dbReference type="SMART" id="SM01067">
    <property type="entry name" value="CBM_3"/>
    <property type="match status" value="1"/>
</dbReference>
<dbReference type="AlphaFoldDB" id="A0A6G4XGG2"/>
<feature type="active site" description="Nucleophile" evidence="7">
    <location>
        <position position="284"/>
    </location>
</feature>
<evidence type="ECO:0000256" key="4">
    <source>
        <dbReference type="ARBA" id="ARBA00023277"/>
    </source>
</evidence>
<keyword evidence="6" id="KW-0624">Polysaccharide degradation</keyword>
<dbReference type="InterPro" id="IPR027390">
    <property type="entry name" value="Endoglucanase_F_dom3"/>
</dbReference>
<dbReference type="InterPro" id="IPR013783">
    <property type="entry name" value="Ig-like_fold"/>
</dbReference>
<dbReference type="Proteomes" id="UP000481109">
    <property type="component" value="Unassembled WGS sequence"/>
</dbReference>
<gene>
    <name evidence="10" type="ORF">G6045_11720</name>
</gene>